<name>A0ABQ8GLB3_9PEZI</name>
<accession>A0ABQ8GLB3</accession>
<proteinExistence type="inferred from homology"/>
<organism evidence="3 4">
    <name type="scientific">Macrophomina phaseolina</name>
    <dbReference type="NCBI Taxonomy" id="35725"/>
    <lineage>
        <taxon>Eukaryota</taxon>
        <taxon>Fungi</taxon>
        <taxon>Dikarya</taxon>
        <taxon>Ascomycota</taxon>
        <taxon>Pezizomycotina</taxon>
        <taxon>Dothideomycetes</taxon>
        <taxon>Dothideomycetes incertae sedis</taxon>
        <taxon>Botryosphaeriales</taxon>
        <taxon>Botryosphaeriaceae</taxon>
        <taxon>Macrophomina</taxon>
    </lineage>
</organism>
<dbReference type="Proteomes" id="UP000774617">
    <property type="component" value="Unassembled WGS sequence"/>
</dbReference>
<gene>
    <name evidence="3" type="ORF">B0J12DRAFT_565822</name>
</gene>
<evidence type="ECO:0000256" key="1">
    <source>
        <dbReference type="ARBA" id="ARBA00004685"/>
    </source>
</evidence>
<dbReference type="PANTHER" id="PTHR33365">
    <property type="entry name" value="YALI0B05434P"/>
    <property type="match status" value="1"/>
</dbReference>
<reference evidence="3 4" key="1">
    <citation type="journal article" date="2021" name="Nat. Commun.">
        <title>Genetic determinants of endophytism in the Arabidopsis root mycobiome.</title>
        <authorList>
            <person name="Mesny F."/>
            <person name="Miyauchi S."/>
            <person name="Thiergart T."/>
            <person name="Pickel B."/>
            <person name="Atanasova L."/>
            <person name="Karlsson M."/>
            <person name="Huettel B."/>
            <person name="Barry K.W."/>
            <person name="Haridas S."/>
            <person name="Chen C."/>
            <person name="Bauer D."/>
            <person name="Andreopoulos W."/>
            <person name="Pangilinan J."/>
            <person name="LaButti K."/>
            <person name="Riley R."/>
            <person name="Lipzen A."/>
            <person name="Clum A."/>
            <person name="Drula E."/>
            <person name="Henrissat B."/>
            <person name="Kohler A."/>
            <person name="Grigoriev I.V."/>
            <person name="Martin F.M."/>
            <person name="Hacquard S."/>
        </authorList>
    </citation>
    <scope>NUCLEOTIDE SEQUENCE [LARGE SCALE GENOMIC DNA]</scope>
    <source>
        <strain evidence="3 4">MPI-SDFR-AT-0080</strain>
    </source>
</reference>
<dbReference type="EMBL" id="JAGTJR010000005">
    <property type="protein sequence ID" value="KAH7060464.1"/>
    <property type="molecule type" value="Genomic_DNA"/>
</dbReference>
<sequence length="186" mass="21519">APVNELITYENVLFTSGFGWMRTPYMGSPTPEREQLWNDLYDFGTSVIPREEAAKLVNKTVPIPGPSGEYTGDYVVMLAVFHYLHCLNVLRHTLYMNHTWSHDPKDRFSLEHLEHCVDALRQHIMCASDVTPHPWMWNAHDGEVKEVAYIMHTCRNFSAIQDWAKARNVFDLPQGWNKSIHVPDPL</sequence>
<comment type="pathway">
    <text evidence="1">Mycotoxin biosynthesis.</text>
</comment>
<evidence type="ECO:0000313" key="3">
    <source>
        <dbReference type="EMBL" id="KAH7060464.1"/>
    </source>
</evidence>
<comment type="caution">
    <text evidence="3">The sequence shown here is derived from an EMBL/GenBank/DDBJ whole genome shotgun (WGS) entry which is preliminary data.</text>
</comment>
<evidence type="ECO:0000313" key="4">
    <source>
        <dbReference type="Proteomes" id="UP000774617"/>
    </source>
</evidence>
<dbReference type="Pfam" id="PF11807">
    <property type="entry name" value="UstYa"/>
    <property type="match status" value="1"/>
</dbReference>
<keyword evidence="4" id="KW-1185">Reference proteome</keyword>
<evidence type="ECO:0000256" key="2">
    <source>
        <dbReference type="ARBA" id="ARBA00035112"/>
    </source>
</evidence>
<feature type="non-terminal residue" evidence="3">
    <location>
        <position position="1"/>
    </location>
</feature>
<dbReference type="InterPro" id="IPR021765">
    <property type="entry name" value="UstYa-like"/>
</dbReference>
<comment type="similarity">
    <text evidence="2">Belongs to the ustYa family.</text>
</comment>
<dbReference type="PANTHER" id="PTHR33365:SF4">
    <property type="entry name" value="CYCLOCHLOROTINE BIOSYNTHESIS PROTEIN O"/>
    <property type="match status" value="1"/>
</dbReference>
<protein>
    <recommendedName>
        <fullName evidence="5">Tat pathway signal sequence</fullName>
    </recommendedName>
</protein>
<evidence type="ECO:0008006" key="5">
    <source>
        <dbReference type="Google" id="ProtNLM"/>
    </source>
</evidence>